<sequence>MPFSKLILGTVQFGLNYGINNCAGKPDDGRIDAILRTAADGGIDALDTARAYGDSEERLGAALARTGLAGHFHLISKVKLYPEIRSRADAEQAVEKSVCASLKALRRDTLDGLLLHNENDLEYLPLLEALRRRGLTGFIGASLDSLAGLARLGATLLPAAQVPANILDRRFQTYLQRAHRAGQRIFVRSVYLQGLLFKPAGELSRPLAETVLPVRIRLEQLAASAGMPPGELYFRYLLSDPACQSILTGVDTPEQLQENLKLAARGALTDDLLRAIAAIVPELPEECVRPSAWPKA</sequence>
<dbReference type="CDD" id="cd19097">
    <property type="entry name" value="AKR_unchar"/>
    <property type="match status" value="1"/>
</dbReference>
<dbReference type="InterPro" id="IPR023210">
    <property type="entry name" value="NADP_OxRdtase_dom"/>
</dbReference>
<dbReference type="InterPro" id="IPR053135">
    <property type="entry name" value="AKR2_Oxidoreductase"/>
</dbReference>
<organism evidence="2">
    <name type="scientific">bioreactor metagenome</name>
    <dbReference type="NCBI Taxonomy" id="1076179"/>
    <lineage>
        <taxon>unclassified sequences</taxon>
        <taxon>metagenomes</taxon>
        <taxon>ecological metagenomes</taxon>
    </lineage>
</organism>
<comment type="caution">
    <text evidence="2">The sequence shown here is derived from an EMBL/GenBank/DDBJ whole genome shotgun (WGS) entry which is preliminary data.</text>
</comment>
<dbReference type="EMBL" id="VSSQ01017982">
    <property type="protein sequence ID" value="MPM60781.1"/>
    <property type="molecule type" value="Genomic_DNA"/>
</dbReference>
<dbReference type="SUPFAM" id="SSF51430">
    <property type="entry name" value="NAD(P)-linked oxidoreductase"/>
    <property type="match status" value="1"/>
</dbReference>
<dbReference type="PANTHER" id="PTHR43312">
    <property type="entry name" value="D-THREO-ALDOSE 1-DEHYDROGENASE"/>
    <property type="match status" value="1"/>
</dbReference>
<protein>
    <recommendedName>
        <fullName evidence="1">NADP-dependent oxidoreductase domain-containing protein</fullName>
    </recommendedName>
</protein>
<dbReference type="PANTHER" id="PTHR43312:SF1">
    <property type="entry name" value="NADP-DEPENDENT OXIDOREDUCTASE DOMAIN-CONTAINING PROTEIN"/>
    <property type="match status" value="1"/>
</dbReference>
<reference evidence="2" key="1">
    <citation type="submission" date="2019-08" db="EMBL/GenBank/DDBJ databases">
        <authorList>
            <person name="Kucharzyk K."/>
            <person name="Murdoch R.W."/>
            <person name="Higgins S."/>
            <person name="Loffler F."/>
        </authorList>
    </citation>
    <scope>NUCLEOTIDE SEQUENCE</scope>
</reference>
<evidence type="ECO:0000259" key="1">
    <source>
        <dbReference type="Pfam" id="PF00248"/>
    </source>
</evidence>
<evidence type="ECO:0000313" key="2">
    <source>
        <dbReference type="EMBL" id="MPM60781.1"/>
    </source>
</evidence>
<proteinExistence type="predicted"/>
<accession>A0A645B847</accession>
<dbReference type="Pfam" id="PF00248">
    <property type="entry name" value="Aldo_ket_red"/>
    <property type="match status" value="1"/>
</dbReference>
<gene>
    <name evidence="2" type="ORF">SDC9_107635</name>
</gene>
<dbReference type="AlphaFoldDB" id="A0A645B847"/>
<dbReference type="InterPro" id="IPR036812">
    <property type="entry name" value="NAD(P)_OxRdtase_dom_sf"/>
</dbReference>
<dbReference type="Gene3D" id="3.20.20.100">
    <property type="entry name" value="NADP-dependent oxidoreductase domain"/>
    <property type="match status" value="1"/>
</dbReference>
<name>A0A645B847_9ZZZZ</name>
<feature type="domain" description="NADP-dependent oxidoreductase" evidence="1">
    <location>
        <begin position="5"/>
        <end position="279"/>
    </location>
</feature>